<evidence type="ECO:0000313" key="2">
    <source>
        <dbReference type="EMBL" id="HHF99038.1"/>
    </source>
</evidence>
<sequence length="332" mass="39007">MQTYLDDFEQMEEDVKTLKEVVNKFLEDTVIPLSNSTRDLPRSIELEVHSLVQKTTDLLNSFSLLEQKIEDVNEAGVNFYSIIGFVNELESIMKEWESKFDEIKDTWSSISNILSQSVTPSEQIEPQDLFTSIIRECDRIQQSLEQAHLKIFVYKKLEPSIKRISNEVSELKAKLQNMMNDWLPKTEQMQSLIEPLMENVTRLTETQQSSNDVEDVFSNLLEKQRNLYEFFARWQLFKKIEPVLQDSLSQLENLEKSFEEALKEWHPANGEIKTLYESVLDKYKKLYSGKTTGSSVSEKYENFRSGFNEFEQEWNLTFKGLFPIVDKWVKRS</sequence>
<evidence type="ECO:0000256" key="1">
    <source>
        <dbReference type="SAM" id="Coils"/>
    </source>
</evidence>
<reference evidence="2" key="1">
    <citation type="journal article" date="2020" name="mSystems">
        <title>Genome- and Community-Level Interaction Insights into Carbon Utilization and Element Cycling Functions of Hydrothermarchaeota in Hydrothermal Sediment.</title>
        <authorList>
            <person name="Zhou Z."/>
            <person name="Liu Y."/>
            <person name="Xu W."/>
            <person name="Pan J."/>
            <person name="Luo Z.H."/>
            <person name="Li M."/>
        </authorList>
    </citation>
    <scope>NUCLEOTIDE SEQUENCE [LARGE SCALE GENOMIC DNA]</scope>
    <source>
        <strain evidence="2">HyVt-92</strain>
    </source>
</reference>
<feature type="coiled-coil region" evidence="1">
    <location>
        <begin position="1"/>
        <end position="28"/>
    </location>
</feature>
<keyword evidence="1" id="KW-0175">Coiled coil</keyword>
<dbReference type="AlphaFoldDB" id="A0A7V5HZZ9"/>
<organism evidence="2">
    <name type="scientific">Aerophobetes bacterium</name>
    <dbReference type="NCBI Taxonomy" id="2030807"/>
    <lineage>
        <taxon>Bacteria</taxon>
        <taxon>Candidatus Aerophobota</taxon>
    </lineage>
</organism>
<name>A0A7V5HZZ9_UNCAE</name>
<comment type="caution">
    <text evidence="2">The sequence shown here is derived from an EMBL/GenBank/DDBJ whole genome shotgun (WGS) entry which is preliminary data.</text>
</comment>
<dbReference type="Proteomes" id="UP000886070">
    <property type="component" value="Unassembled WGS sequence"/>
</dbReference>
<gene>
    <name evidence="2" type="ORF">ENL39_06100</name>
</gene>
<proteinExistence type="predicted"/>
<accession>A0A7V5HZZ9</accession>
<dbReference type="EMBL" id="DRTT01000166">
    <property type="protein sequence ID" value="HHF99038.1"/>
    <property type="molecule type" value="Genomic_DNA"/>
</dbReference>
<protein>
    <submittedName>
        <fullName evidence="2">Uncharacterized protein</fullName>
    </submittedName>
</protein>